<reference evidence="1" key="1">
    <citation type="submission" date="2017-07" db="EMBL/GenBank/DDBJ databases">
        <title>Taro Niue Genome Assembly and Annotation.</title>
        <authorList>
            <person name="Atibalentja N."/>
            <person name="Keating K."/>
            <person name="Fields C.J."/>
        </authorList>
    </citation>
    <scope>NUCLEOTIDE SEQUENCE</scope>
    <source>
        <strain evidence="1">Niue_2</strain>
        <tissue evidence="1">Leaf</tissue>
    </source>
</reference>
<organism evidence="1 2">
    <name type="scientific">Colocasia esculenta</name>
    <name type="common">Wild taro</name>
    <name type="synonym">Arum esculentum</name>
    <dbReference type="NCBI Taxonomy" id="4460"/>
    <lineage>
        <taxon>Eukaryota</taxon>
        <taxon>Viridiplantae</taxon>
        <taxon>Streptophyta</taxon>
        <taxon>Embryophyta</taxon>
        <taxon>Tracheophyta</taxon>
        <taxon>Spermatophyta</taxon>
        <taxon>Magnoliopsida</taxon>
        <taxon>Liliopsida</taxon>
        <taxon>Araceae</taxon>
        <taxon>Aroideae</taxon>
        <taxon>Colocasieae</taxon>
        <taxon>Colocasia</taxon>
    </lineage>
</organism>
<name>A0A843WC81_COLES</name>
<protein>
    <submittedName>
        <fullName evidence="1">Uncharacterized protein</fullName>
    </submittedName>
</protein>
<evidence type="ECO:0000313" key="2">
    <source>
        <dbReference type="Proteomes" id="UP000652761"/>
    </source>
</evidence>
<keyword evidence="2" id="KW-1185">Reference proteome</keyword>
<accession>A0A843WC81</accession>
<comment type="caution">
    <text evidence="1">The sequence shown here is derived from an EMBL/GenBank/DDBJ whole genome shotgun (WGS) entry which is preliminary data.</text>
</comment>
<evidence type="ECO:0000313" key="1">
    <source>
        <dbReference type="EMBL" id="MQM07239.1"/>
    </source>
</evidence>
<dbReference type="AlphaFoldDB" id="A0A843WC81"/>
<gene>
    <name evidence="1" type="ORF">Taro_040075</name>
</gene>
<dbReference type="Proteomes" id="UP000652761">
    <property type="component" value="Unassembled WGS sequence"/>
</dbReference>
<sequence length="74" mass="8256">ENIELDDSIKQSEQITDVDNDIFSITCSSSRITPLKRTISDNDPMEDLSGDAISAQHSCSKTKKIKVEKEDVEI</sequence>
<dbReference type="EMBL" id="NMUH01003829">
    <property type="protein sequence ID" value="MQM07239.1"/>
    <property type="molecule type" value="Genomic_DNA"/>
</dbReference>
<feature type="non-terminal residue" evidence="1">
    <location>
        <position position="1"/>
    </location>
</feature>
<proteinExistence type="predicted"/>